<dbReference type="CDD" id="cd00761">
    <property type="entry name" value="Glyco_tranf_GTA_type"/>
    <property type="match status" value="1"/>
</dbReference>
<evidence type="ECO:0000256" key="2">
    <source>
        <dbReference type="ARBA" id="ARBA00022679"/>
    </source>
</evidence>
<keyword evidence="1" id="KW-0328">Glycosyltransferase</keyword>
<accession>A0A1I3CQW1</accession>
<dbReference type="SUPFAM" id="SSF53448">
    <property type="entry name" value="Nucleotide-diphospho-sugar transferases"/>
    <property type="match status" value="1"/>
</dbReference>
<evidence type="ECO:0000313" key="5">
    <source>
        <dbReference type="Proteomes" id="UP000198668"/>
    </source>
</evidence>
<gene>
    <name evidence="4" type="ORF">SAMN04489868_12113</name>
</gene>
<name>A0A1I3CQW1_9LACT</name>
<dbReference type="PANTHER" id="PTHR22916">
    <property type="entry name" value="GLYCOSYLTRANSFERASE"/>
    <property type="match status" value="1"/>
</dbReference>
<dbReference type="PANTHER" id="PTHR22916:SF51">
    <property type="entry name" value="GLYCOSYLTRANSFERASE EPSH-RELATED"/>
    <property type="match status" value="1"/>
</dbReference>
<dbReference type="InterPro" id="IPR029044">
    <property type="entry name" value="Nucleotide-diphossugar_trans"/>
</dbReference>
<reference evidence="4 5" key="1">
    <citation type="submission" date="2016-10" db="EMBL/GenBank/DDBJ databases">
        <authorList>
            <person name="de Groot N.N."/>
        </authorList>
    </citation>
    <scope>NUCLEOTIDE SEQUENCE [LARGE SCALE GENOMIC DNA]</scope>
    <source>
        <strain evidence="4 5">DSM 27630</strain>
    </source>
</reference>
<sequence>MVTVSIIMPVYNVEDQLERAISSAINQTFQDNEIILVNDGSTDKSGEICNQYKQKSSKIKVIHKKNEGSGLARNEGLKIAKGKYVYFADPDDYLSHHLIEENMKIIEKEKSEMIVFGFYEERIIKNNKKIIKNNKKIIEEKYPLAQRVKNKKDFREQFQQIYDFHPYALWNKMYRKTFLEKNDIYFTNQNVGQDALFNIMVLKYVQSISVNKSAYYHYVFRHGSSVNRYREDRFESEWNIASQLELVLRELGMDKKFKNIIYKEYWNAVYLELVNLNSCNCPMSAKEKKLRVESILKKEKIKDALKERNRNNEKNPFVLTLVTLLNRNKILSALRVMELRVKMGNKRIEWVNLLKNKMNH</sequence>
<dbReference type="Pfam" id="PF00535">
    <property type="entry name" value="Glycos_transf_2"/>
    <property type="match status" value="1"/>
</dbReference>
<keyword evidence="5" id="KW-1185">Reference proteome</keyword>
<dbReference type="GO" id="GO:0016757">
    <property type="term" value="F:glycosyltransferase activity"/>
    <property type="evidence" value="ECO:0007669"/>
    <property type="project" value="UniProtKB-KW"/>
</dbReference>
<keyword evidence="2 4" id="KW-0808">Transferase</keyword>
<organism evidence="4 5">
    <name type="scientific">Pisciglobus halotolerans</name>
    <dbReference type="NCBI Taxonomy" id="745365"/>
    <lineage>
        <taxon>Bacteria</taxon>
        <taxon>Bacillati</taxon>
        <taxon>Bacillota</taxon>
        <taxon>Bacilli</taxon>
        <taxon>Lactobacillales</taxon>
        <taxon>Carnobacteriaceae</taxon>
    </lineage>
</organism>
<feature type="domain" description="Glycosyltransferase 2-like" evidence="3">
    <location>
        <begin position="5"/>
        <end position="179"/>
    </location>
</feature>
<evidence type="ECO:0000259" key="3">
    <source>
        <dbReference type="Pfam" id="PF00535"/>
    </source>
</evidence>
<proteinExistence type="predicted"/>
<dbReference type="Gene3D" id="3.90.550.10">
    <property type="entry name" value="Spore Coat Polysaccharide Biosynthesis Protein SpsA, Chain A"/>
    <property type="match status" value="1"/>
</dbReference>
<protein>
    <submittedName>
        <fullName evidence="4">Glycosyltransferase involved in cell wall bisynthesis</fullName>
    </submittedName>
</protein>
<evidence type="ECO:0000313" key="4">
    <source>
        <dbReference type="EMBL" id="SFH76629.1"/>
    </source>
</evidence>
<evidence type="ECO:0000256" key="1">
    <source>
        <dbReference type="ARBA" id="ARBA00022676"/>
    </source>
</evidence>
<dbReference type="InterPro" id="IPR001173">
    <property type="entry name" value="Glyco_trans_2-like"/>
</dbReference>
<dbReference type="AlphaFoldDB" id="A0A1I3CQW1"/>
<dbReference type="Proteomes" id="UP000198668">
    <property type="component" value="Unassembled WGS sequence"/>
</dbReference>
<dbReference type="RefSeq" id="WP_177186202.1">
    <property type="nucleotide sequence ID" value="NZ_FOQE01000021.1"/>
</dbReference>
<dbReference type="EMBL" id="FOQE01000021">
    <property type="protein sequence ID" value="SFH76629.1"/>
    <property type="molecule type" value="Genomic_DNA"/>
</dbReference>